<dbReference type="EMBL" id="CAXHTA020000019">
    <property type="protein sequence ID" value="CAL5228927.1"/>
    <property type="molecule type" value="Genomic_DNA"/>
</dbReference>
<evidence type="ECO:0000313" key="3">
    <source>
        <dbReference type="Proteomes" id="UP001497392"/>
    </source>
</evidence>
<keyword evidence="3" id="KW-1185">Reference proteome</keyword>
<name>A0ABP1G9Z8_9CHLO</name>
<feature type="compositionally biased region" description="Polar residues" evidence="1">
    <location>
        <begin position="46"/>
        <end position="59"/>
    </location>
</feature>
<comment type="caution">
    <text evidence="2">The sequence shown here is derived from an EMBL/GenBank/DDBJ whole genome shotgun (WGS) entry which is preliminary data.</text>
</comment>
<gene>
    <name evidence="2" type="primary">g12155</name>
    <name evidence="2" type="ORF">VP750_LOCUS10833</name>
</gene>
<organism evidence="2 3">
    <name type="scientific">Coccomyxa viridis</name>
    <dbReference type="NCBI Taxonomy" id="1274662"/>
    <lineage>
        <taxon>Eukaryota</taxon>
        <taxon>Viridiplantae</taxon>
        <taxon>Chlorophyta</taxon>
        <taxon>core chlorophytes</taxon>
        <taxon>Trebouxiophyceae</taxon>
        <taxon>Trebouxiophyceae incertae sedis</taxon>
        <taxon>Coccomyxaceae</taxon>
        <taxon>Coccomyxa</taxon>
    </lineage>
</organism>
<dbReference type="Proteomes" id="UP001497392">
    <property type="component" value="Unassembled WGS sequence"/>
</dbReference>
<feature type="compositionally biased region" description="Basic and acidic residues" evidence="1">
    <location>
        <begin position="1"/>
        <end position="10"/>
    </location>
</feature>
<reference evidence="2 3" key="1">
    <citation type="submission" date="2024-06" db="EMBL/GenBank/DDBJ databases">
        <authorList>
            <person name="Kraege A."/>
            <person name="Thomma B."/>
        </authorList>
    </citation>
    <scope>NUCLEOTIDE SEQUENCE [LARGE SCALE GENOMIC DNA]</scope>
</reference>
<sequence length="317" mass="35821">MSVAEEHLTGSDRPLQETGILNRLQKLHNRKDAGCAPGSPADSRHTAFSSPARTRSLRSQDLWCKPSPSLKHVVEGAAEARVMELQQSLQDKSLRHEAEAARVAQERASQLSKLRQRHQTVDATKQQTSERRLAEQLHQEEQLREKDKQKADAMLRQAQLEEAERHRKADEALQRAECVRQRRALKAAEEERAALELAQRLEKKLARKQDMSAKHRALDEGLQRVRARIRHQETLLQGLKKGRRAVVREPPADTDTIPAGYMTPPKARPCQTEEWDDADDGTMEGSLGYGNILESPPAAYIHLQARLLARRVQPAAD</sequence>
<feature type="compositionally biased region" description="Acidic residues" evidence="1">
    <location>
        <begin position="273"/>
        <end position="282"/>
    </location>
</feature>
<protein>
    <submittedName>
        <fullName evidence="2">G12155 protein</fullName>
    </submittedName>
</protein>
<feature type="region of interest" description="Disordered" evidence="1">
    <location>
        <begin position="105"/>
        <end position="148"/>
    </location>
</feature>
<evidence type="ECO:0000313" key="2">
    <source>
        <dbReference type="EMBL" id="CAL5228927.1"/>
    </source>
</evidence>
<feature type="compositionally biased region" description="Basic and acidic residues" evidence="1">
    <location>
        <begin position="128"/>
        <end position="148"/>
    </location>
</feature>
<feature type="region of interest" description="Disordered" evidence="1">
    <location>
        <begin position="251"/>
        <end position="289"/>
    </location>
</feature>
<proteinExistence type="predicted"/>
<accession>A0ABP1G9Z8</accession>
<feature type="region of interest" description="Disordered" evidence="1">
    <location>
        <begin position="1"/>
        <end position="59"/>
    </location>
</feature>
<evidence type="ECO:0000256" key="1">
    <source>
        <dbReference type="SAM" id="MobiDB-lite"/>
    </source>
</evidence>